<dbReference type="AlphaFoldDB" id="A0A2G2YYK3"/>
<dbReference type="EMBL" id="AYRZ02000008">
    <property type="protein sequence ID" value="PHT74842.1"/>
    <property type="molecule type" value="Genomic_DNA"/>
</dbReference>
<feature type="transmembrane region" description="Helical" evidence="7">
    <location>
        <begin position="154"/>
        <end position="179"/>
    </location>
</feature>
<comment type="caution">
    <text evidence="9">The sequence shown here is derived from an EMBL/GenBank/DDBJ whole genome shotgun (WGS) entry which is preliminary data.</text>
</comment>
<dbReference type="Gramene" id="PHT74842">
    <property type="protein sequence ID" value="PHT74842"/>
    <property type="gene ID" value="T459_22119"/>
</dbReference>
<keyword evidence="5 7" id="KW-0472">Membrane</keyword>
<reference evidence="9 10" key="2">
    <citation type="journal article" date="2017" name="Genome Biol.">
        <title>New reference genome sequences of hot pepper reveal the massive evolution of plant disease-resistance genes by retroduplication.</title>
        <authorList>
            <person name="Kim S."/>
            <person name="Park J."/>
            <person name="Yeom S.I."/>
            <person name="Kim Y.M."/>
            <person name="Seo E."/>
            <person name="Kim K.T."/>
            <person name="Kim M.S."/>
            <person name="Lee J.M."/>
            <person name="Cheong K."/>
            <person name="Shin H.S."/>
            <person name="Kim S.B."/>
            <person name="Han K."/>
            <person name="Lee J."/>
            <person name="Park M."/>
            <person name="Lee H.A."/>
            <person name="Lee H.Y."/>
            <person name="Lee Y."/>
            <person name="Oh S."/>
            <person name="Lee J.H."/>
            <person name="Choi E."/>
            <person name="Choi E."/>
            <person name="Lee S.E."/>
            <person name="Jeon J."/>
            <person name="Kim H."/>
            <person name="Choi G."/>
            <person name="Song H."/>
            <person name="Lee J."/>
            <person name="Lee S.C."/>
            <person name="Kwon J.K."/>
            <person name="Lee H.Y."/>
            <person name="Koo N."/>
            <person name="Hong Y."/>
            <person name="Kim R.W."/>
            <person name="Kang W.H."/>
            <person name="Huh J.H."/>
            <person name="Kang B.C."/>
            <person name="Yang T.J."/>
            <person name="Lee Y.H."/>
            <person name="Bennetzen J.L."/>
            <person name="Choi D."/>
        </authorList>
    </citation>
    <scope>NUCLEOTIDE SEQUENCE [LARGE SCALE GENOMIC DNA]</scope>
    <source>
        <strain evidence="10">cv. CM334</strain>
    </source>
</reference>
<dbReference type="GO" id="GO:0090333">
    <property type="term" value="P:regulation of stomatal closure"/>
    <property type="evidence" value="ECO:0000318"/>
    <property type="project" value="GO_Central"/>
</dbReference>
<evidence type="ECO:0000256" key="1">
    <source>
        <dbReference type="ARBA" id="ARBA00004141"/>
    </source>
</evidence>
<reference evidence="9 10" key="1">
    <citation type="journal article" date="2014" name="Nat. Genet.">
        <title>Genome sequence of the hot pepper provides insights into the evolution of pungency in Capsicum species.</title>
        <authorList>
            <person name="Kim S."/>
            <person name="Park M."/>
            <person name="Yeom S.I."/>
            <person name="Kim Y.M."/>
            <person name="Lee J.M."/>
            <person name="Lee H.A."/>
            <person name="Seo E."/>
            <person name="Choi J."/>
            <person name="Cheong K."/>
            <person name="Kim K.T."/>
            <person name="Jung K."/>
            <person name="Lee G.W."/>
            <person name="Oh S.K."/>
            <person name="Bae C."/>
            <person name="Kim S.B."/>
            <person name="Lee H.Y."/>
            <person name="Kim S.Y."/>
            <person name="Kim M.S."/>
            <person name="Kang B.C."/>
            <person name="Jo Y.D."/>
            <person name="Yang H.B."/>
            <person name="Jeong H.J."/>
            <person name="Kang W.H."/>
            <person name="Kwon J.K."/>
            <person name="Shin C."/>
            <person name="Lim J.Y."/>
            <person name="Park J.H."/>
            <person name="Huh J.H."/>
            <person name="Kim J.S."/>
            <person name="Kim B.D."/>
            <person name="Cohen O."/>
            <person name="Paran I."/>
            <person name="Suh M.C."/>
            <person name="Lee S.B."/>
            <person name="Kim Y.K."/>
            <person name="Shin Y."/>
            <person name="Noh S.J."/>
            <person name="Park J."/>
            <person name="Seo Y.S."/>
            <person name="Kwon S.Y."/>
            <person name="Kim H.A."/>
            <person name="Park J.M."/>
            <person name="Kim H.J."/>
            <person name="Choi S.B."/>
            <person name="Bosland P.W."/>
            <person name="Reeves G."/>
            <person name="Jo S.H."/>
            <person name="Lee B.W."/>
            <person name="Cho H.T."/>
            <person name="Choi H.S."/>
            <person name="Lee M.S."/>
            <person name="Yu Y."/>
            <person name="Do Choi Y."/>
            <person name="Park B.S."/>
            <person name="van Deynze A."/>
            <person name="Ashrafi H."/>
            <person name="Hill T."/>
            <person name="Kim W.T."/>
            <person name="Pai H.S."/>
            <person name="Ahn H.K."/>
            <person name="Yeam I."/>
            <person name="Giovannoni J.J."/>
            <person name="Rose J.K."/>
            <person name="Sorensen I."/>
            <person name="Lee S.J."/>
            <person name="Kim R.W."/>
            <person name="Choi I.Y."/>
            <person name="Choi B.S."/>
            <person name="Lim J.S."/>
            <person name="Lee Y.H."/>
            <person name="Choi D."/>
        </authorList>
    </citation>
    <scope>NUCLEOTIDE SEQUENCE [LARGE SCALE GENOMIC DNA]</scope>
    <source>
        <strain evidence="10">cv. CM334</strain>
    </source>
</reference>
<keyword evidence="2" id="KW-0813">Transport</keyword>
<feature type="transmembrane region" description="Helical" evidence="7">
    <location>
        <begin position="129"/>
        <end position="148"/>
    </location>
</feature>
<feature type="transmembrane region" description="Helical" evidence="7">
    <location>
        <begin position="75"/>
        <end position="91"/>
    </location>
</feature>
<evidence type="ECO:0000313" key="10">
    <source>
        <dbReference type="Proteomes" id="UP000222542"/>
    </source>
</evidence>
<evidence type="ECO:0000256" key="3">
    <source>
        <dbReference type="ARBA" id="ARBA00022692"/>
    </source>
</evidence>
<comment type="subcellular location">
    <subcellularLocation>
        <location evidence="1">Membrane</location>
        <topology evidence="1">Multi-pass membrane protein</topology>
    </subcellularLocation>
</comment>
<name>A0A2G2YYK3_CAPAN</name>
<feature type="transmembrane region" description="Helical" evidence="7">
    <location>
        <begin position="34"/>
        <end position="55"/>
    </location>
</feature>
<evidence type="ECO:0000313" key="9">
    <source>
        <dbReference type="EMBL" id="PHT74842.1"/>
    </source>
</evidence>
<evidence type="ECO:0000256" key="5">
    <source>
        <dbReference type="ARBA" id="ARBA00023136"/>
    </source>
</evidence>
<dbReference type="OMA" id="EIFRVEY"/>
<keyword evidence="10" id="KW-1185">Reference proteome</keyword>
<dbReference type="SUPFAM" id="SSF103473">
    <property type="entry name" value="MFS general substrate transporter"/>
    <property type="match status" value="1"/>
</dbReference>
<dbReference type="Proteomes" id="UP000222542">
    <property type="component" value="Unassembled WGS sequence"/>
</dbReference>
<protein>
    <submittedName>
        <fullName evidence="9">Protein ZINC INDUCED FACILITATOR-LIKE 1</fullName>
    </submittedName>
</protein>
<dbReference type="GO" id="GO:0009705">
    <property type="term" value="C:plant-type vacuole membrane"/>
    <property type="evidence" value="ECO:0000318"/>
    <property type="project" value="GO_Central"/>
</dbReference>
<feature type="transmembrane region" description="Helical" evidence="7">
    <location>
        <begin position="97"/>
        <end position="117"/>
    </location>
</feature>
<proteinExistence type="inferred from homology"/>
<keyword evidence="3 7" id="KW-0812">Transmembrane</keyword>
<dbReference type="InterPro" id="IPR020846">
    <property type="entry name" value="MFS_dom"/>
</dbReference>
<feature type="domain" description="Major facilitator superfamily (MFS) profile" evidence="8">
    <location>
        <begin position="1"/>
        <end position="186"/>
    </location>
</feature>
<dbReference type="InterPro" id="IPR011701">
    <property type="entry name" value="MFS"/>
</dbReference>
<dbReference type="PANTHER" id="PTHR23504:SF106">
    <property type="entry name" value="PROTEIN ZINC INDUCED FACILITATOR-LIKE 1"/>
    <property type="match status" value="1"/>
</dbReference>
<evidence type="ECO:0000256" key="7">
    <source>
        <dbReference type="SAM" id="Phobius"/>
    </source>
</evidence>
<dbReference type="Pfam" id="PF07690">
    <property type="entry name" value="MFS_1"/>
    <property type="match status" value="1"/>
</dbReference>
<dbReference type="InterPro" id="IPR036259">
    <property type="entry name" value="MFS_trans_sf"/>
</dbReference>
<evidence type="ECO:0000256" key="6">
    <source>
        <dbReference type="ARBA" id="ARBA00044504"/>
    </source>
</evidence>
<evidence type="ECO:0000256" key="2">
    <source>
        <dbReference type="ARBA" id="ARBA00022448"/>
    </source>
</evidence>
<dbReference type="Gene3D" id="1.20.1250.20">
    <property type="entry name" value="MFS general substrate transporter like domains"/>
    <property type="match status" value="1"/>
</dbReference>
<accession>A0A2G2YYK3</accession>
<dbReference type="GO" id="GO:0005886">
    <property type="term" value="C:plasma membrane"/>
    <property type="evidence" value="ECO:0000318"/>
    <property type="project" value="GO_Central"/>
</dbReference>
<dbReference type="PANTHER" id="PTHR23504">
    <property type="entry name" value="MAJOR FACILITATOR SUPERFAMILY DOMAIN-CONTAINING PROTEIN 10"/>
    <property type="match status" value="1"/>
</dbReference>
<comment type="similarity">
    <text evidence="6">Belongs to the major facilitator superfamily. Phosphate:H(+) symporter (TC 2.A.1.9) family.</text>
</comment>
<dbReference type="PROSITE" id="PS50850">
    <property type="entry name" value="MFS"/>
    <property type="match status" value="1"/>
</dbReference>
<gene>
    <name evidence="9" type="ORF">T459_22119</name>
</gene>
<dbReference type="GO" id="GO:0022821">
    <property type="term" value="F:solute:potassium antiporter activity"/>
    <property type="evidence" value="ECO:0000318"/>
    <property type="project" value="GO_Central"/>
</dbReference>
<sequence length="186" mass="20165">MGEGLATLLINRKEYYENCPGCKMDRKKEAQTGFPIKGLLTVWVVVLSAGSAYMLGRALTSIFWGAVADRYGRRPVIIFGTFVVVIFNTLFGLSVNFWMAVITRLLLGLLNGLIGPIKAYAAEIFRVEYQALGMSTISSAWGIGLIIGPSLGGFLAQVSLFLALLMHITVLLGCGYCFILDAGKSI</sequence>
<organism evidence="9 10">
    <name type="scientific">Capsicum annuum</name>
    <name type="common">Capsicum pepper</name>
    <dbReference type="NCBI Taxonomy" id="4072"/>
    <lineage>
        <taxon>Eukaryota</taxon>
        <taxon>Viridiplantae</taxon>
        <taxon>Streptophyta</taxon>
        <taxon>Embryophyta</taxon>
        <taxon>Tracheophyta</taxon>
        <taxon>Spermatophyta</taxon>
        <taxon>Magnoliopsida</taxon>
        <taxon>eudicotyledons</taxon>
        <taxon>Gunneridae</taxon>
        <taxon>Pentapetalae</taxon>
        <taxon>asterids</taxon>
        <taxon>lamiids</taxon>
        <taxon>Solanales</taxon>
        <taxon>Solanaceae</taxon>
        <taxon>Solanoideae</taxon>
        <taxon>Capsiceae</taxon>
        <taxon>Capsicum</taxon>
    </lineage>
</organism>
<evidence type="ECO:0000259" key="8">
    <source>
        <dbReference type="PROSITE" id="PS50850"/>
    </source>
</evidence>
<keyword evidence="4 7" id="KW-1133">Transmembrane helix</keyword>
<evidence type="ECO:0000256" key="4">
    <source>
        <dbReference type="ARBA" id="ARBA00022989"/>
    </source>
</evidence>